<keyword evidence="3" id="KW-0949">S-adenosyl-L-methionine</keyword>
<dbReference type="GO" id="GO:0008171">
    <property type="term" value="F:O-methyltransferase activity"/>
    <property type="evidence" value="ECO:0007669"/>
    <property type="project" value="InterPro"/>
</dbReference>
<feature type="domain" description="O-methyltransferase dimerisation" evidence="6">
    <location>
        <begin position="15"/>
        <end position="87"/>
    </location>
</feature>
<protein>
    <submittedName>
        <fullName evidence="7">SAM-dependent methyltransferase</fullName>
    </submittedName>
</protein>
<dbReference type="PANTHER" id="PTHR43712:SF2">
    <property type="entry name" value="O-METHYLTRANSFERASE CICE"/>
    <property type="match status" value="1"/>
</dbReference>
<dbReference type="EMBL" id="CP033932">
    <property type="protein sequence ID" value="AZB26599.1"/>
    <property type="molecule type" value="Genomic_DNA"/>
</dbReference>
<dbReference type="PIRSF" id="PIRSF005739">
    <property type="entry name" value="O-mtase"/>
    <property type="match status" value="1"/>
</dbReference>
<dbReference type="InterPro" id="IPR036390">
    <property type="entry name" value="WH_DNA-bd_sf"/>
</dbReference>
<evidence type="ECO:0000259" key="5">
    <source>
        <dbReference type="Pfam" id="PF00891"/>
    </source>
</evidence>
<name>A0A3G6TFP4_9FLAO</name>
<keyword evidence="8" id="KW-1185">Reference proteome</keyword>
<dbReference type="InterPro" id="IPR029063">
    <property type="entry name" value="SAM-dependent_MTases_sf"/>
</dbReference>
<reference evidence="8" key="1">
    <citation type="submission" date="2018-11" db="EMBL/GenBank/DDBJ databases">
        <title>Proposal to divide the Flavobacteriaceae and reorganize its genera based on Amino Acid Identity values calculated from whole genome sequences.</title>
        <authorList>
            <person name="Nicholson A.C."/>
            <person name="Gulvik C.A."/>
            <person name="Whitney A.M."/>
            <person name="Humrighouse B.W."/>
            <person name="Bell M."/>
            <person name="Holmes B."/>
            <person name="Steigerwalt A.G."/>
            <person name="Villarma A."/>
            <person name="Sheth M."/>
            <person name="Batra D."/>
            <person name="Pryor J."/>
            <person name="Bernardet J.-F."/>
            <person name="Hugo C."/>
            <person name="Kampfer P."/>
            <person name="Newman J."/>
            <person name="McQuiston J.R."/>
        </authorList>
    </citation>
    <scope>NUCLEOTIDE SEQUENCE [LARGE SCALE GENOMIC DNA]</scope>
    <source>
        <strain evidence="8">G0229</strain>
    </source>
</reference>
<evidence type="ECO:0000259" key="6">
    <source>
        <dbReference type="Pfam" id="PF08100"/>
    </source>
</evidence>
<evidence type="ECO:0000313" key="8">
    <source>
        <dbReference type="Proteomes" id="UP000271193"/>
    </source>
</evidence>
<feature type="domain" description="O-methyltransferase C-terminal" evidence="5">
    <location>
        <begin position="112"/>
        <end position="319"/>
    </location>
</feature>
<evidence type="ECO:0000256" key="4">
    <source>
        <dbReference type="PIRSR" id="PIRSR005739-1"/>
    </source>
</evidence>
<dbReference type="InterPro" id="IPR012967">
    <property type="entry name" value="COMT_dimerisation"/>
</dbReference>
<gene>
    <name evidence="7" type="ORF">EG339_19385</name>
</gene>
<evidence type="ECO:0000256" key="1">
    <source>
        <dbReference type="ARBA" id="ARBA00022603"/>
    </source>
</evidence>
<dbReference type="CDD" id="cd02440">
    <property type="entry name" value="AdoMet_MTases"/>
    <property type="match status" value="1"/>
</dbReference>
<dbReference type="Proteomes" id="UP000271193">
    <property type="component" value="Chromosome"/>
</dbReference>
<dbReference type="Pfam" id="PF08100">
    <property type="entry name" value="Dimerisation"/>
    <property type="match status" value="1"/>
</dbReference>
<dbReference type="AlphaFoldDB" id="A0A3G6TFP4"/>
<evidence type="ECO:0000256" key="2">
    <source>
        <dbReference type="ARBA" id="ARBA00022679"/>
    </source>
</evidence>
<accession>A0A3G6TFP4</accession>
<dbReference type="KEGG" id="cben:EG339_19385"/>
<dbReference type="Gene3D" id="1.10.10.10">
    <property type="entry name" value="Winged helix-like DNA-binding domain superfamily/Winged helix DNA-binding domain"/>
    <property type="match status" value="1"/>
</dbReference>
<keyword evidence="2 7" id="KW-0808">Transferase</keyword>
<sequence>MKKNIKPEFTFKMFEILGGLWLTGCVKTAAELNIADLLASGPKTISILAEETQSHEAQLYRVMRALSGVGIFEESENKTFTLNDFGAALQTDVPGTAKNFVLTIMNEHFPAYGELTYAVQTGEVPFERIHGLSLWEYNKKDPEIGENFGKGMTGMSGMELNGIMENYDFSPYKKIVDIGGGNGVLIHTILDASPGGHGIIFDEAHVIEKTIQLIPEHLKERCTVAVGSFFEKIPEAADLYTMKWIMHDWSDDECVQILKNCCHAMPKGAKLLIIDAVIPDDSLNTPHIAKLLDIVMMSCLTGRERTLDEFKQLIQKAGLKFSRFVDIGTPSKSIVECEKA</sequence>
<keyword evidence="1 7" id="KW-0489">Methyltransferase</keyword>
<dbReference type="PANTHER" id="PTHR43712">
    <property type="entry name" value="PUTATIVE (AFU_ORTHOLOGUE AFUA_4G14580)-RELATED"/>
    <property type="match status" value="1"/>
</dbReference>
<evidence type="ECO:0000256" key="3">
    <source>
        <dbReference type="ARBA" id="ARBA00022691"/>
    </source>
</evidence>
<feature type="active site" description="Proton acceptor" evidence="4">
    <location>
        <position position="247"/>
    </location>
</feature>
<dbReference type="PROSITE" id="PS51683">
    <property type="entry name" value="SAM_OMT_II"/>
    <property type="match status" value="1"/>
</dbReference>
<dbReference type="GO" id="GO:0032259">
    <property type="term" value="P:methylation"/>
    <property type="evidence" value="ECO:0007669"/>
    <property type="project" value="UniProtKB-KW"/>
</dbReference>
<proteinExistence type="predicted"/>
<dbReference type="Gene3D" id="3.40.50.150">
    <property type="entry name" value="Vaccinia Virus protein VP39"/>
    <property type="match status" value="1"/>
</dbReference>
<evidence type="ECO:0000313" key="7">
    <source>
        <dbReference type="EMBL" id="AZB26599.1"/>
    </source>
</evidence>
<dbReference type="InterPro" id="IPR001077">
    <property type="entry name" value="COMT_C"/>
</dbReference>
<dbReference type="GO" id="GO:0046983">
    <property type="term" value="F:protein dimerization activity"/>
    <property type="evidence" value="ECO:0007669"/>
    <property type="project" value="InterPro"/>
</dbReference>
<dbReference type="SUPFAM" id="SSF53335">
    <property type="entry name" value="S-adenosyl-L-methionine-dependent methyltransferases"/>
    <property type="match status" value="1"/>
</dbReference>
<organism evidence="7 8">
    <name type="scientific">Chryseobacterium bernardetii</name>
    <dbReference type="NCBI Taxonomy" id="1241978"/>
    <lineage>
        <taxon>Bacteria</taxon>
        <taxon>Pseudomonadati</taxon>
        <taxon>Bacteroidota</taxon>
        <taxon>Flavobacteriia</taxon>
        <taxon>Flavobacteriales</taxon>
        <taxon>Weeksellaceae</taxon>
        <taxon>Chryseobacterium group</taxon>
        <taxon>Chryseobacterium</taxon>
    </lineage>
</organism>
<dbReference type="InterPro" id="IPR016461">
    <property type="entry name" value="COMT-like"/>
</dbReference>
<dbReference type="RefSeq" id="WP_123871510.1">
    <property type="nucleotide sequence ID" value="NZ_CP033932.1"/>
</dbReference>
<dbReference type="SUPFAM" id="SSF46785">
    <property type="entry name" value="Winged helix' DNA-binding domain"/>
    <property type="match status" value="1"/>
</dbReference>
<dbReference type="InterPro" id="IPR036388">
    <property type="entry name" value="WH-like_DNA-bd_sf"/>
</dbReference>
<dbReference type="Pfam" id="PF00891">
    <property type="entry name" value="Methyltransf_2"/>
    <property type="match status" value="1"/>
</dbReference>
<dbReference type="GeneID" id="99066972"/>